<evidence type="ECO:0000313" key="7">
    <source>
        <dbReference type="Proteomes" id="UP001202961"/>
    </source>
</evidence>
<dbReference type="PANTHER" id="PTHR42811">
    <property type="entry name" value="SERINE ACETYLTRANSFERASE"/>
    <property type="match status" value="1"/>
</dbReference>
<sequence length="186" mass="19621">MLDVIKCDLKKRREKYASRFPMLSALRLAVAVALLPQLRTVVIYRMSRWFRMHHVGLVARMLDVLNIQVCHCEISSMAEIGPGLEIAHVGGVVIGGGTRIGSNCLIFQGVTLGNAYGPRGIKAASDKRIQPTIGNDVTIGAGAMVLGPVIVGNNASVGANAVVVDDIPEGFVAIGVPAVSRPAVKA</sequence>
<dbReference type="InterPro" id="IPR018357">
    <property type="entry name" value="Hexapep_transf_CS"/>
</dbReference>
<dbReference type="InterPro" id="IPR045304">
    <property type="entry name" value="LbH_SAT"/>
</dbReference>
<organism evidence="6 7">
    <name type="scientific">Aporhodopirellula aestuarii</name>
    <dbReference type="NCBI Taxonomy" id="2950107"/>
    <lineage>
        <taxon>Bacteria</taxon>
        <taxon>Pseudomonadati</taxon>
        <taxon>Planctomycetota</taxon>
        <taxon>Planctomycetia</taxon>
        <taxon>Pirellulales</taxon>
        <taxon>Pirellulaceae</taxon>
        <taxon>Aporhodopirellula</taxon>
    </lineage>
</organism>
<evidence type="ECO:0000256" key="1">
    <source>
        <dbReference type="ARBA" id="ARBA00007274"/>
    </source>
</evidence>
<reference evidence="6 7" key="1">
    <citation type="journal article" date="2022" name="Syst. Appl. Microbiol.">
        <title>Rhodopirellula aestuarii sp. nov., a novel member of the genus Rhodopirellula isolated from brackish sediments collected in the Tagus River estuary, Portugal.</title>
        <authorList>
            <person name="Vitorino I.R."/>
            <person name="Klimek D."/>
            <person name="Calusinska M."/>
            <person name="Lobo-da-Cunha A."/>
            <person name="Vasconcelos V."/>
            <person name="Lage O.M."/>
        </authorList>
    </citation>
    <scope>NUCLEOTIDE SEQUENCE [LARGE SCALE GENOMIC DNA]</scope>
    <source>
        <strain evidence="6 7">ICT_H3.1</strain>
    </source>
</reference>
<evidence type="ECO:0000313" key="6">
    <source>
        <dbReference type="EMBL" id="MCM2375180.1"/>
    </source>
</evidence>
<dbReference type="CDD" id="cd03354">
    <property type="entry name" value="LbH_SAT"/>
    <property type="match status" value="1"/>
</dbReference>
<proteinExistence type="inferred from homology"/>
<comment type="catalytic activity">
    <reaction evidence="5">
        <text>L-serine + acetyl-CoA = O-acetyl-L-serine + CoA</text>
        <dbReference type="Rhea" id="RHEA:24560"/>
        <dbReference type="ChEBI" id="CHEBI:33384"/>
        <dbReference type="ChEBI" id="CHEBI:57287"/>
        <dbReference type="ChEBI" id="CHEBI:57288"/>
        <dbReference type="ChEBI" id="CHEBI:58340"/>
        <dbReference type="EC" id="2.3.1.30"/>
    </reaction>
</comment>
<evidence type="ECO:0000256" key="3">
    <source>
        <dbReference type="ARBA" id="ARBA00022737"/>
    </source>
</evidence>
<keyword evidence="7" id="KW-1185">Reference proteome</keyword>
<dbReference type="InterPro" id="IPR001451">
    <property type="entry name" value="Hexapep"/>
</dbReference>
<evidence type="ECO:0000256" key="5">
    <source>
        <dbReference type="PIRNR" id="PIRNR000441"/>
    </source>
</evidence>
<comment type="caution">
    <text evidence="6">The sequence shown here is derived from an EMBL/GenBank/DDBJ whole genome shotgun (WGS) entry which is preliminary data.</text>
</comment>
<protein>
    <recommendedName>
        <fullName evidence="5">Serine acetyltransferase</fullName>
        <ecNumber evidence="5">2.3.1.30</ecNumber>
    </recommendedName>
</protein>
<dbReference type="EC" id="2.3.1.30" evidence="5"/>
<evidence type="ECO:0000256" key="2">
    <source>
        <dbReference type="ARBA" id="ARBA00022679"/>
    </source>
</evidence>
<accession>A0ABT0UE35</accession>
<dbReference type="RefSeq" id="WP_250933753.1">
    <property type="nucleotide sequence ID" value="NZ_JAMQBK010000137.1"/>
</dbReference>
<dbReference type="PIRSF" id="PIRSF000441">
    <property type="entry name" value="CysE"/>
    <property type="match status" value="1"/>
</dbReference>
<dbReference type="SUPFAM" id="SSF51161">
    <property type="entry name" value="Trimeric LpxA-like enzymes"/>
    <property type="match status" value="1"/>
</dbReference>
<dbReference type="InterPro" id="IPR005881">
    <property type="entry name" value="Ser_O-AcTrfase"/>
</dbReference>
<evidence type="ECO:0000256" key="4">
    <source>
        <dbReference type="ARBA" id="ARBA00023315"/>
    </source>
</evidence>
<dbReference type="Gene3D" id="2.160.10.10">
    <property type="entry name" value="Hexapeptide repeat proteins"/>
    <property type="match status" value="1"/>
</dbReference>
<comment type="similarity">
    <text evidence="1 5">Belongs to the transferase hexapeptide repeat family.</text>
</comment>
<dbReference type="InterPro" id="IPR011004">
    <property type="entry name" value="Trimer_LpxA-like_sf"/>
</dbReference>
<keyword evidence="2 5" id="KW-0808">Transferase</keyword>
<dbReference type="EMBL" id="JAMQBK010000137">
    <property type="protein sequence ID" value="MCM2375180.1"/>
    <property type="molecule type" value="Genomic_DNA"/>
</dbReference>
<dbReference type="PROSITE" id="PS00101">
    <property type="entry name" value="HEXAPEP_TRANSFERASES"/>
    <property type="match status" value="1"/>
</dbReference>
<name>A0ABT0UE35_9BACT</name>
<gene>
    <name evidence="6" type="ORF">NB063_31540</name>
</gene>
<dbReference type="Proteomes" id="UP001202961">
    <property type="component" value="Unassembled WGS sequence"/>
</dbReference>
<dbReference type="Pfam" id="PF00132">
    <property type="entry name" value="Hexapep"/>
    <property type="match status" value="1"/>
</dbReference>
<dbReference type="Pfam" id="PF14602">
    <property type="entry name" value="Hexapep_2"/>
    <property type="match status" value="1"/>
</dbReference>
<keyword evidence="3" id="KW-0677">Repeat</keyword>
<keyword evidence="4 5" id="KW-0012">Acyltransferase</keyword>